<comment type="subunit">
    <text evidence="7">Monomer.</text>
</comment>
<comment type="similarity">
    <text evidence="2 7">Belongs to the EPSP synthase family.</text>
</comment>
<feature type="binding site" evidence="7">
    <location>
        <position position="27"/>
    </location>
    <ligand>
        <name>3-phosphoshikimate</name>
        <dbReference type="ChEBI" id="CHEBI:145989"/>
    </ligand>
</feature>
<dbReference type="PANTHER" id="PTHR21090">
    <property type="entry name" value="AROM/DEHYDROQUINATE SYNTHASE"/>
    <property type="match status" value="1"/>
</dbReference>
<feature type="binding site" evidence="7">
    <location>
        <position position="331"/>
    </location>
    <ligand>
        <name>3-phosphoshikimate</name>
        <dbReference type="ChEBI" id="CHEBI:145989"/>
    </ligand>
</feature>
<dbReference type="InterPro" id="IPR001986">
    <property type="entry name" value="Enolpyruvate_Tfrase_dom"/>
</dbReference>
<sequence length="449" mass="47512">MNLTQALWSAPSAQGPLSAQVTIPGSKSLSNRYLILAALGRRPVEIRGLLRSRDTDLMLAALHTFGVESRAGEQDPTQVTILPPEHGIFTGGGEVDCGLAGTVMRFAPALAMLADGPTRFTGDRQAQERPMRSLLDGLEQLGARVIYEGADGYLPFTIQPPEHFNGGVVSIDSSSSSQFISGLLLLGSRACDGLQVHHVGASLPSLPHIRMTVSDIQQTGVQVEAREDQATWQVHQEPGQLGPQLPEVIQVEPDLSNAAPFLGAALISGGSVCVPHWPTETTQPGGLLPDMLTSLGAQVSFPTIDADQACRVQGSGSLHGLGDYNMAAAGELAPTLAALAVFADSPTRLRGIGHLRGHETNRLAALTAEIRKVGGQAEELEDGIAIVPVERRELHPACIETYADHRMATFAALLGLGIPGIEVRNIGTTSKTLPNFVPMWEQILSTATV</sequence>
<feature type="binding site" evidence="7">
    <location>
        <position position="178"/>
    </location>
    <ligand>
        <name>phosphoenolpyruvate</name>
        <dbReference type="ChEBI" id="CHEBI:58702"/>
    </ligand>
</feature>
<dbReference type="PANTHER" id="PTHR21090:SF5">
    <property type="entry name" value="PENTAFUNCTIONAL AROM POLYPEPTIDE"/>
    <property type="match status" value="1"/>
</dbReference>
<dbReference type="Gene3D" id="3.65.10.10">
    <property type="entry name" value="Enolpyruvate transferase domain"/>
    <property type="match status" value="2"/>
</dbReference>
<feature type="domain" description="Enolpyruvate transferase" evidence="8">
    <location>
        <begin position="13"/>
        <end position="438"/>
    </location>
</feature>
<feature type="binding site" evidence="7">
    <location>
        <position position="27"/>
    </location>
    <ligand>
        <name>phosphoenolpyruvate</name>
        <dbReference type="ChEBI" id="CHEBI:58702"/>
    </ligand>
</feature>
<dbReference type="Proteomes" id="UP001321748">
    <property type="component" value="Chromosome"/>
</dbReference>
<evidence type="ECO:0000256" key="3">
    <source>
        <dbReference type="ARBA" id="ARBA00022605"/>
    </source>
</evidence>
<evidence type="ECO:0000256" key="6">
    <source>
        <dbReference type="ARBA" id="ARBA00044633"/>
    </source>
</evidence>
<keyword evidence="3 7" id="KW-0028">Amino-acid biosynthesis</keyword>
<feature type="binding site" evidence="7">
    <location>
        <position position="431"/>
    </location>
    <ligand>
        <name>phosphoenolpyruvate</name>
        <dbReference type="ChEBI" id="CHEBI:58702"/>
    </ligand>
</feature>
<accession>A0ABN6SH28</accession>
<evidence type="ECO:0000256" key="4">
    <source>
        <dbReference type="ARBA" id="ARBA00022679"/>
    </source>
</evidence>
<keyword evidence="11" id="KW-1185">Reference proteome</keyword>
<dbReference type="Pfam" id="PF00275">
    <property type="entry name" value="EPSP_synthase"/>
    <property type="match status" value="1"/>
</dbReference>
<dbReference type="NCBIfam" id="TIGR01356">
    <property type="entry name" value="aroA"/>
    <property type="match status" value="1"/>
</dbReference>
<keyword evidence="4 7" id="KW-0808">Transferase</keyword>
<feature type="binding site" evidence="7">
    <location>
        <position position="28"/>
    </location>
    <ligand>
        <name>3-phosphoshikimate</name>
        <dbReference type="ChEBI" id="CHEBI:145989"/>
    </ligand>
</feature>
<feature type="active site" description="Proton acceptor" evidence="7">
    <location>
        <position position="331"/>
    </location>
</feature>
<evidence type="ECO:0000313" key="9">
    <source>
        <dbReference type="EMBL" id="BDR54531.1"/>
    </source>
</evidence>
<dbReference type="SUPFAM" id="SSF55205">
    <property type="entry name" value="EPT/RTPC-like"/>
    <property type="match status" value="1"/>
</dbReference>
<dbReference type="EC" id="2.5.1.19" evidence="7"/>
<feature type="binding site" evidence="7">
    <location>
        <position position="205"/>
    </location>
    <ligand>
        <name>3-phosphoshikimate</name>
        <dbReference type="ChEBI" id="CHEBI:145989"/>
    </ligand>
</feature>
<feature type="binding site" evidence="7">
    <location>
        <position position="358"/>
    </location>
    <ligand>
        <name>3-phosphoshikimate</name>
        <dbReference type="ChEBI" id="CHEBI:145989"/>
    </ligand>
</feature>
<comment type="pathway">
    <text evidence="1 7">Metabolic intermediate biosynthesis; chorismate biosynthesis; chorismate from D-erythrose 4-phosphate and phosphoenolpyruvate: step 6/7.</text>
</comment>
<keyword evidence="7" id="KW-0963">Cytoplasm</keyword>
<comment type="function">
    <text evidence="7">Catalyzes the transfer of the enolpyruvyl moiety of phosphoenolpyruvate (PEP) to the 5-hydroxyl of shikimate-3-phosphate (S3P) to produce enolpyruvyl shikimate-3-phosphate and inorganic phosphate.</text>
</comment>
<dbReference type="CDD" id="cd01556">
    <property type="entry name" value="EPSP_synthase"/>
    <property type="match status" value="1"/>
</dbReference>
<evidence type="ECO:0000256" key="1">
    <source>
        <dbReference type="ARBA" id="ARBA00004811"/>
    </source>
</evidence>
<feature type="binding site" evidence="7">
    <location>
        <position position="32"/>
    </location>
    <ligand>
        <name>3-phosphoshikimate</name>
        <dbReference type="ChEBI" id="CHEBI:145989"/>
    </ligand>
</feature>
<protein>
    <recommendedName>
        <fullName evidence="7">3-phosphoshikimate 1-carboxyvinyltransferase</fullName>
        <ecNumber evidence="7">2.5.1.19</ecNumber>
    </recommendedName>
    <alternativeName>
        <fullName evidence="7">5-enolpyruvylshikimate-3-phosphate synthase</fullName>
        <shortName evidence="7">EPSP synthase</shortName>
        <shortName evidence="7">EPSPS</shortName>
    </alternativeName>
</protein>
<feature type="binding site" evidence="7">
    <location>
        <position position="177"/>
    </location>
    <ligand>
        <name>3-phosphoshikimate</name>
        <dbReference type="ChEBI" id="CHEBI:145989"/>
    </ligand>
</feature>
<reference evidence="10 11" key="1">
    <citation type="journal article" date="2023" name="Microbiol. Spectr.">
        <title>Symbiosis of Carpenter Bees with Uncharacterized Lactic Acid Bacteria Showing NAD Auxotrophy.</title>
        <authorList>
            <person name="Kawasaki S."/>
            <person name="Ozawa K."/>
            <person name="Mori T."/>
            <person name="Yamamoto A."/>
            <person name="Ito M."/>
            <person name="Ohkuma M."/>
            <person name="Sakamoto M."/>
            <person name="Matsutani M."/>
        </authorList>
    </citation>
    <scope>NUCLEOTIDE SEQUENCE [LARGE SCALE GENOMIC DNA]</scope>
    <source>
        <strain evidence="10 11">KimH</strain>
    </source>
</reference>
<evidence type="ECO:0000313" key="10">
    <source>
        <dbReference type="EMBL" id="BDR54556.1"/>
    </source>
</evidence>
<name>A0ABN6SH28_9BIFI</name>
<feature type="binding site" evidence="7">
    <location>
        <position position="176"/>
    </location>
    <ligand>
        <name>3-phosphoshikimate</name>
        <dbReference type="ChEBI" id="CHEBI:145989"/>
    </ligand>
</feature>
<dbReference type="PROSITE" id="PS00885">
    <property type="entry name" value="EPSP_SYNTHASE_2"/>
    <property type="match status" value="1"/>
</dbReference>
<dbReference type="EMBL" id="AP026800">
    <property type="protein sequence ID" value="BDR54556.1"/>
    <property type="molecule type" value="Genomic_DNA"/>
</dbReference>
<evidence type="ECO:0000256" key="7">
    <source>
        <dbReference type="HAMAP-Rule" id="MF_00210"/>
    </source>
</evidence>
<keyword evidence="5 7" id="KW-0057">Aromatic amino acid biosynthesis</keyword>
<feature type="binding site" evidence="7">
    <location>
        <position position="362"/>
    </location>
    <ligand>
        <name>phosphoenolpyruvate</name>
        <dbReference type="ChEBI" id="CHEBI:58702"/>
    </ligand>
</feature>
<organism evidence="10 11">
    <name type="scientific">Bombiscardovia apis</name>
    <dbReference type="NCBI Taxonomy" id="2932182"/>
    <lineage>
        <taxon>Bacteria</taxon>
        <taxon>Bacillati</taxon>
        <taxon>Actinomycetota</taxon>
        <taxon>Actinomycetes</taxon>
        <taxon>Bifidobacteriales</taxon>
        <taxon>Bifidobacteriaceae</taxon>
        <taxon>Bombiscardovia</taxon>
    </lineage>
</organism>
<comment type="subcellular location">
    <subcellularLocation>
        <location evidence="7">Cytoplasm</location>
    </subcellularLocation>
</comment>
<dbReference type="PROSITE" id="PS00104">
    <property type="entry name" value="EPSP_SYNTHASE_1"/>
    <property type="match status" value="1"/>
</dbReference>
<feature type="binding site" evidence="7">
    <location>
        <position position="178"/>
    </location>
    <ligand>
        <name>3-phosphoshikimate</name>
        <dbReference type="ChEBI" id="CHEBI:145989"/>
    </ligand>
</feature>
<feature type="binding site" evidence="7">
    <location>
        <position position="406"/>
    </location>
    <ligand>
        <name>phosphoenolpyruvate</name>
        <dbReference type="ChEBI" id="CHEBI:58702"/>
    </ligand>
</feature>
<dbReference type="InterPro" id="IPR006264">
    <property type="entry name" value="EPSP_synthase"/>
</dbReference>
<evidence type="ECO:0000259" key="8">
    <source>
        <dbReference type="Pfam" id="PF00275"/>
    </source>
</evidence>
<evidence type="ECO:0000313" key="11">
    <source>
        <dbReference type="Proteomes" id="UP001321748"/>
    </source>
</evidence>
<comment type="catalytic activity">
    <reaction evidence="6">
        <text>3-phosphoshikimate + phosphoenolpyruvate = 5-O-(1-carboxyvinyl)-3-phosphoshikimate + phosphate</text>
        <dbReference type="Rhea" id="RHEA:21256"/>
        <dbReference type="ChEBI" id="CHEBI:43474"/>
        <dbReference type="ChEBI" id="CHEBI:57701"/>
        <dbReference type="ChEBI" id="CHEBI:58702"/>
        <dbReference type="ChEBI" id="CHEBI:145989"/>
        <dbReference type="EC" id="2.5.1.19"/>
    </reaction>
    <physiologicalReaction direction="left-to-right" evidence="6">
        <dbReference type="Rhea" id="RHEA:21257"/>
    </physiologicalReaction>
</comment>
<evidence type="ECO:0000256" key="5">
    <source>
        <dbReference type="ARBA" id="ARBA00023141"/>
    </source>
</evidence>
<dbReference type="InterPro" id="IPR013792">
    <property type="entry name" value="RNA3'P_cycl/enolpyr_Trfase_a/b"/>
</dbReference>
<gene>
    <name evidence="10" type="primary">aroA_2</name>
    <name evidence="7" type="synonym">aroA</name>
    <name evidence="9" type="synonym">aroA_1</name>
    <name evidence="9" type="ORF">KIMH_06420</name>
    <name evidence="10" type="ORF">KIMH_06670</name>
</gene>
<dbReference type="EMBL" id="AP026800">
    <property type="protein sequence ID" value="BDR54531.1"/>
    <property type="molecule type" value="Genomic_DNA"/>
</dbReference>
<comment type="caution">
    <text evidence="7">Lacks conserved residue(s) required for the propagation of feature annotation.</text>
</comment>
<dbReference type="HAMAP" id="MF_00210">
    <property type="entry name" value="EPSP_synth"/>
    <property type="match status" value="1"/>
</dbReference>
<dbReference type="InterPro" id="IPR036968">
    <property type="entry name" value="Enolpyruvate_Tfrase_sf"/>
</dbReference>
<feature type="binding site" evidence="7">
    <location>
        <position position="129"/>
    </location>
    <ligand>
        <name>phosphoenolpyruvate</name>
        <dbReference type="ChEBI" id="CHEBI:58702"/>
    </ligand>
</feature>
<dbReference type="RefSeq" id="WP_317643543.1">
    <property type="nucleotide sequence ID" value="NZ_AP026800.1"/>
</dbReference>
<evidence type="ECO:0000256" key="2">
    <source>
        <dbReference type="ARBA" id="ARBA00009948"/>
    </source>
</evidence>
<proteinExistence type="inferred from homology"/>
<dbReference type="PIRSF" id="PIRSF000505">
    <property type="entry name" value="EPSPS"/>
    <property type="match status" value="1"/>
</dbReference>
<dbReference type="InterPro" id="IPR023193">
    <property type="entry name" value="EPSP_synthase_CS"/>
</dbReference>
<feature type="binding site" evidence="7">
    <location>
        <position position="101"/>
    </location>
    <ligand>
        <name>phosphoenolpyruvate</name>
        <dbReference type="ChEBI" id="CHEBI:58702"/>
    </ligand>
</feature>